<dbReference type="InterPro" id="IPR037055">
    <property type="entry name" value="MHC_I-like_Ag-recog_sf"/>
</dbReference>
<evidence type="ECO:0000256" key="1">
    <source>
        <dbReference type="ARBA" id="ARBA00023180"/>
    </source>
</evidence>
<sequence length="449" mass="51460">MQGSHSLWMLATFIEGETQFPKFSALVMVDDVQVEYFDSNDRKLISRRHWKVEDVVEERDLKTSIMFHVRDDLTATFQLLKPRFNHTDGVHTYQQIAGCEMNDEGASPLMLWHAYDGIATVSYNEVTKMYSPLFPEIMWSKLESEAIQQVKMNLLQPLCIRTLKSYLKQDKNTVMRKVRPRVRVMLKTHPESGAQQVSCLATGFYPRHINMTLLRDGQTVPEERLITGELLPNGDGTYQERKTLSLNVEERTERHNYTCTVTHTSLSNKLDITWEPGPDPDIRFIAVAVSVVVFMIVVLVLAVAAFIKRKRRSAEGETQFPKFSGVVMVDDVQVEYFDSNDHKVISRRHWTVEDVVEELDLTTSVMLRVRDDLNSGFQLIKPRFNHTGVRPRVRVMLKTHPESGAQQVSSLATGFYPRHINMTLLRDGQTIPEESLITGELLPNGDGTY</sequence>
<dbReference type="InterPro" id="IPR011162">
    <property type="entry name" value="MHC_I/II-like_Ag-recog"/>
</dbReference>
<dbReference type="Proteomes" id="UP001152622">
    <property type="component" value="Chromosome 21"/>
</dbReference>
<dbReference type="InterPro" id="IPR013783">
    <property type="entry name" value="Ig-like_fold"/>
</dbReference>
<dbReference type="FunFam" id="3.30.500.10:FF:000007">
    <property type="entry name" value="Major histocompatibility complex class I LDA"/>
    <property type="match status" value="1"/>
</dbReference>
<accession>A0A9Q1ICM8</accession>
<dbReference type="PROSITE" id="PS50835">
    <property type="entry name" value="IG_LIKE"/>
    <property type="match status" value="1"/>
</dbReference>
<dbReference type="Pfam" id="PF07654">
    <property type="entry name" value="C1-set"/>
    <property type="match status" value="1"/>
</dbReference>
<dbReference type="EMBL" id="JAINUF010000021">
    <property type="protein sequence ID" value="KAJ8334784.1"/>
    <property type="molecule type" value="Genomic_DNA"/>
</dbReference>
<keyword evidence="2" id="KW-0393">Immunoglobulin domain</keyword>
<keyword evidence="3" id="KW-0812">Transmembrane</keyword>
<dbReference type="SMART" id="SM00407">
    <property type="entry name" value="IGc1"/>
    <property type="match status" value="1"/>
</dbReference>
<dbReference type="InterPro" id="IPR003006">
    <property type="entry name" value="Ig/MHC_CS"/>
</dbReference>
<dbReference type="AlphaFoldDB" id="A0A9Q1ICM8"/>
<dbReference type="InterPro" id="IPR011161">
    <property type="entry name" value="MHC_I-like_Ag-recog"/>
</dbReference>
<keyword evidence="6" id="KW-1185">Reference proteome</keyword>
<dbReference type="InterPro" id="IPR007110">
    <property type="entry name" value="Ig-like_dom"/>
</dbReference>
<dbReference type="PANTHER" id="PTHR16675:SF191">
    <property type="entry name" value="CLASS I HISTOCOMPATIBILITY ANTIGEN, F10 ALPHA CHAIN-LIKE-RELATED"/>
    <property type="match status" value="1"/>
</dbReference>
<comment type="caution">
    <text evidence="5">The sequence shown here is derived from an EMBL/GenBank/DDBJ whole genome shotgun (WGS) entry which is preliminary data.</text>
</comment>
<dbReference type="PROSITE" id="PS00290">
    <property type="entry name" value="IG_MHC"/>
    <property type="match status" value="1"/>
</dbReference>
<protein>
    <recommendedName>
        <fullName evidence="4">Ig-like domain-containing protein</fullName>
    </recommendedName>
</protein>
<evidence type="ECO:0000313" key="6">
    <source>
        <dbReference type="Proteomes" id="UP001152622"/>
    </source>
</evidence>
<dbReference type="SUPFAM" id="SSF54452">
    <property type="entry name" value="MHC antigen-recognition domain"/>
    <property type="match status" value="2"/>
</dbReference>
<evidence type="ECO:0000313" key="5">
    <source>
        <dbReference type="EMBL" id="KAJ8334784.1"/>
    </source>
</evidence>
<name>A0A9Q1ICM8_SYNKA</name>
<organism evidence="5 6">
    <name type="scientific">Synaphobranchus kaupii</name>
    <name type="common">Kaup's arrowtooth eel</name>
    <dbReference type="NCBI Taxonomy" id="118154"/>
    <lineage>
        <taxon>Eukaryota</taxon>
        <taxon>Metazoa</taxon>
        <taxon>Chordata</taxon>
        <taxon>Craniata</taxon>
        <taxon>Vertebrata</taxon>
        <taxon>Euteleostomi</taxon>
        <taxon>Actinopterygii</taxon>
        <taxon>Neopterygii</taxon>
        <taxon>Teleostei</taxon>
        <taxon>Anguilliformes</taxon>
        <taxon>Synaphobranchidae</taxon>
        <taxon>Synaphobranchus</taxon>
    </lineage>
</organism>
<proteinExistence type="predicted"/>
<reference evidence="5" key="1">
    <citation type="journal article" date="2023" name="Science">
        <title>Genome structures resolve the early diversification of teleost fishes.</title>
        <authorList>
            <person name="Parey E."/>
            <person name="Louis A."/>
            <person name="Montfort J."/>
            <person name="Bouchez O."/>
            <person name="Roques C."/>
            <person name="Iampietro C."/>
            <person name="Lluch J."/>
            <person name="Castinel A."/>
            <person name="Donnadieu C."/>
            <person name="Desvignes T."/>
            <person name="Floi Bucao C."/>
            <person name="Jouanno E."/>
            <person name="Wen M."/>
            <person name="Mejri S."/>
            <person name="Dirks R."/>
            <person name="Jansen H."/>
            <person name="Henkel C."/>
            <person name="Chen W.J."/>
            <person name="Zahm M."/>
            <person name="Cabau C."/>
            <person name="Klopp C."/>
            <person name="Thompson A.W."/>
            <person name="Robinson-Rechavi M."/>
            <person name="Braasch I."/>
            <person name="Lecointre G."/>
            <person name="Bobe J."/>
            <person name="Postlethwait J.H."/>
            <person name="Berthelot C."/>
            <person name="Roest Crollius H."/>
            <person name="Guiguen Y."/>
        </authorList>
    </citation>
    <scope>NUCLEOTIDE SEQUENCE</scope>
    <source>
        <strain evidence="5">WJC10195</strain>
    </source>
</reference>
<dbReference type="GO" id="GO:0009897">
    <property type="term" value="C:external side of plasma membrane"/>
    <property type="evidence" value="ECO:0007669"/>
    <property type="project" value="TreeGrafter"/>
</dbReference>
<dbReference type="Gene3D" id="3.30.500.10">
    <property type="entry name" value="MHC class I-like antigen recognition-like"/>
    <property type="match status" value="2"/>
</dbReference>
<dbReference type="Pfam" id="PF00129">
    <property type="entry name" value="MHC_I"/>
    <property type="match status" value="1"/>
</dbReference>
<feature type="domain" description="Ig-like" evidence="4">
    <location>
        <begin position="180"/>
        <end position="273"/>
    </location>
</feature>
<dbReference type="GO" id="GO:0005615">
    <property type="term" value="C:extracellular space"/>
    <property type="evidence" value="ECO:0007669"/>
    <property type="project" value="TreeGrafter"/>
</dbReference>
<evidence type="ECO:0000259" key="4">
    <source>
        <dbReference type="PROSITE" id="PS50835"/>
    </source>
</evidence>
<dbReference type="InterPro" id="IPR050208">
    <property type="entry name" value="MHC_class-I_related"/>
</dbReference>
<keyword evidence="3" id="KW-0472">Membrane</keyword>
<dbReference type="PANTHER" id="PTHR16675">
    <property type="entry name" value="MHC CLASS I-RELATED"/>
    <property type="match status" value="1"/>
</dbReference>
<feature type="transmembrane region" description="Helical" evidence="3">
    <location>
        <begin position="284"/>
        <end position="307"/>
    </location>
</feature>
<dbReference type="InterPro" id="IPR003597">
    <property type="entry name" value="Ig_C1-set"/>
</dbReference>
<dbReference type="GO" id="GO:0006955">
    <property type="term" value="P:immune response"/>
    <property type="evidence" value="ECO:0007669"/>
    <property type="project" value="TreeGrafter"/>
</dbReference>
<gene>
    <name evidence="5" type="ORF">SKAU_G00404230</name>
</gene>
<evidence type="ECO:0000256" key="2">
    <source>
        <dbReference type="ARBA" id="ARBA00023319"/>
    </source>
</evidence>
<keyword evidence="1" id="KW-0325">Glycoprotein</keyword>
<dbReference type="Gene3D" id="2.60.40.10">
    <property type="entry name" value="Immunoglobulins"/>
    <property type="match status" value="2"/>
</dbReference>
<dbReference type="InterPro" id="IPR036179">
    <property type="entry name" value="Ig-like_dom_sf"/>
</dbReference>
<evidence type="ECO:0000256" key="3">
    <source>
        <dbReference type="SAM" id="Phobius"/>
    </source>
</evidence>
<dbReference type="OrthoDB" id="9837366at2759"/>
<keyword evidence="3" id="KW-1133">Transmembrane helix</keyword>
<dbReference type="SUPFAM" id="SSF48726">
    <property type="entry name" value="Immunoglobulin"/>
    <property type="match status" value="2"/>
</dbReference>